<evidence type="ECO:0000313" key="1">
    <source>
        <dbReference type="EMBL" id="AEW47917.1"/>
    </source>
</evidence>
<dbReference type="GO" id="GO:0016757">
    <property type="term" value="F:glycosyltransferase activity"/>
    <property type="evidence" value="ECO:0007669"/>
    <property type="project" value="UniProtKB-KW"/>
</dbReference>
<protein>
    <submittedName>
        <fullName evidence="1">ATP phosphoribosyltransferase-like protein</fullName>
    </submittedName>
</protein>
<sequence>MPIRKPGKNRRRKKPENPELRLFFFLCGFSETDSALSGQCIICHTVFHRNFPREGFSFRRCDPDPEGILSFPGFRHQGNRPARPARFVDLRVQFFGQLMHMGIVDRSGSPAQDGFDRVHRNKVSFLKGSGGESLVQQEQAPAGAFFEQIPEPPAFLAQPAQVQRLVLIRRKMCQDPVRRIEIKRFRRYGNTALRQQEQLPDSLGNRGFSAAVGAGQDVHSFFGVESQVIAHHTLRLFRRDQLQVVESFRVRAGIFPGSLPDPGRAEGPSFRAAFFNVFRPAGIKGQFRNQIGNVFHTDVQIFSQSVPQLPGNPGCQHRRGAVHLARHSGRTVCLRHPCQGEHRQRIAEDYRTFRHMPKAFQKAGSRIGGIIAGASVPVRLRLNFILRIHGGQKILQQAGSGERFGVDRDQSQVDCFKAVVQIDPHRQAFYRRGGYPHFLNILAKPGKPVVPVNGFHRFPQIQHAFGFQILIRQAFPDLFHCNNIVVVLFQTVHQVPDAAFVVLVPPDHTVIIEHFHLVQQLCHLFADFRMMQDILKNPAPESRYSGIRRQAPHDLLDHRHLLGFCGNLFRHGIQSQVMPRLL</sequence>
<organism evidence="1">
    <name type="scientific">uncultured microorganism</name>
    <dbReference type="NCBI Taxonomy" id="358574"/>
    <lineage>
        <taxon>unclassified sequences</taxon>
        <taxon>environmental samples</taxon>
    </lineage>
</organism>
<keyword evidence="1" id="KW-0328">Glycosyltransferase</keyword>
<reference evidence="1" key="1">
    <citation type="journal article" date="2012" name="J. Agric. Food Chem.">
        <title>Novel xylanase from a holstein cattle rumen metagenomic library and its application in xylooligosaccharide and ferulic Acid production from wheat straw.</title>
        <authorList>
            <person name="Cheng F."/>
            <person name="Sheng J."/>
            <person name="Dong R."/>
            <person name="Meng Y."/>
            <person name="Gan L."/>
            <person name="Shen L."/>
        </authorList>
    </citation>
    <scope>NUCLEOTIDE SEQUENCE</scope>
</reference>
<keyword evidence="1" id="KW-0808">Transferase</keyword>
<proteinExistence type="predicted"/>
<name>I3PGA2_9ZZZZ</name>
<accession>I3PGA2</accession>
<dbReference type="EMBL" id="JN571491">
    <property type="protein sequence ID" value="AEW47917.1"/>
    <property type="molecule type" value="Genomic_DNA"/>
</dbReference>
<dbReference type="AlphaFoldDB" id="I3PGA2"/>